<dbReference type="Proteomes" id="UP000183365">
    <property type="component" value="Unassembled WGS sequence"/>
</dbReference>
<dbReference type="VEuPathDB" id="FungiDB:HGUI_02468"/>
<reference evidence="3" key="1">
    <citation type="submission" date="2016-11" db="EMBL/GenBank/DDBJ databases">
        <authorList>
            <person name="Guldener U."/>
        </authorList>
    </citation>
    <scope>NUCLEOTIDE SEQUENCE [LARGE SCALE GENOMIC DNA]</scope>
</reference>
<feature type="region of interest" description="Disordered" evidence="1">
    <location>
        <begin position="580"/>
        <end position="634"/>
    </location>
</feature>
<organism evidence="2 3">
    <name type="scientific">Hanseniaspora guilliermondii</name>
    <dbReference type="NCBI Taxonomy" id="56406"/>
    <lineage>
        <taxon>Eukaryota</taxon>
        <taxon>Fungi</taxon>
        <taxon>Dikarya</taxon>
        <taxon>Ascomycota</taxon>
        <taxon>Saccharomycotina</taxon>
        <taxon>Saccharomycetes</taxon>
        <taxon>Saccharomycodales</taxon>
        <taxon>Saccharomycodaceae</taxon>
        <taxon>Hanseniaspora</taxon>
    </lineage>
</organism>
<feature type="compositionally biased region" description="Low complexity" evidence="1">
    <location>
        <begin position="624"/>
        <end position="634"/>
    </location>
</feature>
<feature type="compositionally biased region" description="Basic and acidic residues" evidence="1">
    <location>
        <begin position="605"/>
        <end position="615"/>
    </location>
</feature>
<feature type="region of interest" description="Disordered" evidence="1">
    <location>
        <begin position="1"/>
        <end position="22"/>
    </location>
</feature>
<proteinExistence type="predicted"/>
<protein>
    <submittedName>
        <fullName evidence="2">Uncharacterized protein</fullName>
    </submittedName>
</protein>
<dbReference type="InterPro" id="IPR006594">
    <property type="entry name" value="LisH"/>
</dbReference>
<keyword evidence="3" id="KW-1185">Reference proteome</keyword>
<dbReference type="PROSITE" id="PS50896">
    <property type="entry name" value="LISH"/>
    <property type="match status" value="1"/>
</dbReference>
<evidence type="ECO:0000313" key="2">
    <source>
        <dbReference type="EMBL" id="SGZ40268.1"/>
    </source>
</evidence>
<evidence type="ECO:0000256" key="1">
    <source>
        <dbReference type="SAM" id="MobiDB-lite"/>
    </source>
</evidence>
<dbReference type="AlphaFoldDB" id="A0A1L0B392"/>
<evidence type="ECO:0000313" key="3">
    <source>
        <dbReference type="Proteomes" id="UP000183365"/>
    </source>
</evidence>
<dbReference type="OrthoDB" id="4036671at2759"/>
<feature type="region of interest" description="Disordered" evidence="1">
    <location>
        <begin position="433"/>
        <end position="468"/>
    </location>
</feature>
<sequence>MNTNSINTSSSESISPATQFTGKNHHSLHNQMDYFESNKAVVCDALANNNRQLLLANLYHYFIECKNFKTAISLLKESDVPLSISNEHINQPEALLISSQEKKNNQNLDTFIIEHNSIEIELFENQYIRSKSSMPRDGSFMVQWWDCLWSIYNNVNSQPLELLSSVRPFIDVIKPIFPEHIPVNNTGSPIHPPNLDVSSMNITRPDMYTNSNLLKSEYPNASPQSTPYMKNNENQQYNENPDLKNFTPSSQNLNVPLSSGKTFNKPNQKPSLHHVPSQAKRGSVTSQYSSPHNMNNMQYNHPSAQQYVSGIPSANTEIKKNIVHQDPKFYPQDGTFRAPSLQKSSMSANQVPQGDHSGSIYTGFGSGQRIPDEYLKPTNATHPPKNVPFQAGMMNANSVFNDMHMGNFTVPGDIQSNNLPMIHKYQQPMGHLRGNSQKYSASNTPSSNIASSVYGPTGNKTPQPQGLPQVANTQYFMGVNENVRMDKMQPPLSNIHEEREHQNVGQTSDWNYKNNTMRNSNVEASVHNGEFMDMNSNYMNGMNFQYASNIPGGGEMNPSTKNVSGTQSSLDMYNNLRVSTEVDNTSMIKKKPSGKPKGRPKKNGGKIEKGMESGGKKPTKPKKQTTTTTSTKTSSILGKNVYLEDLGDTGIVFQKERKSLNNAGTEEVPHPFSESGYMEGDDAVGKAEDSGTSIKFFGHDNLKDIYTMVSDEDMTKKTKKSGVDALIHDENFEMNFPPLRNTSSKLISEEGHNDDLLSSFLMHDMAGKEHKEEKTKSEFENDLNFNLTDQE</sequence>
<accession>A0A1L0B392</accession>
<feature type="compositionally biased region" description="Polar residues" evidence="1">
    <location>
        <begin position="246"/>
        <end position="270"/>
    </location>
</feature>
<feature type="compositionally biased region" description="Polar residues" evidence="1">
    <location>
        <begin position="458"/>
        <end position="468"/>
    </location>
</feature>
<feature type="region of interest" description="Disordered" evidence="1">
    <location>
        <begin position="230"/>
        <end position="287"/>
    </location>
</feature>
<feature type="region of interest" description="Disordered" evidence="1">
    <location>
        <begin position="768"/>
        <end position="791"/>
    </location>
</feature>
<name>A0A1L0B392_9ASCO</name>
<gene>
    <name evidence="2" type="ORF">HGUI_02468</name>
</gene>
<feature type="compositionally biased region" description="Low complexity" evidence="1">
    <location>
        <begin position="1"/>
        <end position="15"/>
    </location>
</feature>
<feature type="compositionally biased region" description="Basic and acidic residues" evidence="1">
    <location>
        <begin position="768"/>
        <end position="779"/>
    </location>
</feature>
<dbReference type="EMBL" id="FQNF01000044">
    <property type="protein sequence ID" value="SGZ40268.1"/>
    <property type="molecule type" value="Genomic_DNA"/>
</dbReference>
<feature type="compositionally biased region" description="Polar residues" evidence="1">
    <location>
        <begin position="434"/>
        <end position="451"/>
    </location>
</feature>
<feature type="compositionally biased region" description="Basic residues" evidence="1">
    <location>
        <begin position="588"/>
        <end position="604"/>
    </location>
</feature>
<feature type="compositionally biased region" description="Polar residues" evidence="1">
    <location>
        <begin position="230"/>
        <end position="239"/>
    </location>
</feature>